<organism evidence="1 2">
    <name type="scientific">Comamonas kerstersii</name>
    <dbReference type="NCBI Taxonomy" id="225992"/>
    <lineage>
        <taxon>Bacteria</taxon>
        <taxon>Pseudomonadati</taxon>
        <taxon>Pseudomonadota</taxon>
        <taxon>Betaproteobacteria</taxon>
        <taxon>Burkholderiales</taxon>
        <taxon>Comamonadaceae</taxon>
        <taxon>Comamonas</taxon>
    </lineage>
</organism>
<proteinExistence type="predicted"/>
<dbReference type="Proteomes" id="UP000053300">
    <property type="component" value="Unassembled WGS sequence"/>
</dbReference>
<evidence type="ECO:0000313" key="1">
    <source>
        <dbReference type="EMBL" id="KUF40523.1"/>
    </source>
</evidence>
<gene>
    <name evidence="1" type="ORF">AS359_03100</name>
</gene>
<protein>
    <submittedName>
        <fullName evidence="1">Uncharacterized protein</fullName>
    </submittedName>
</protein>
<dbReference type="EMBL" id="LPXH01000027">
    <property type="protein sequence ID" value="KUF40523.1"/>
    <property type="molecule type" value="Genomic_DNA"/>
</dbReference>
<name>A0A0W7Z010_9BURK</name>
<sequence length="73" mass="8583">MFYKSFTVGIAAAITGEKNHCFWIFSIKDSICHLQLNCFIYCNFTTRCCSLLFLNYRTLCFKAAPKIIIVWWN</sequence>
<evidence type="ECO:0000313" key="2">
    <source>
        <dbReference type="Proteomes" id="UP000053300"/>
    </source>
</evidence>
<accession>A0A0W7Z010</accession>
<reference evidence="1 2" key="1">
    <citation type="submission" date="2015-12" db="EMBL/GenBank/DDBJ databases">
        <title>Complete genome sequence of a multi-drug resistant strain Acidovorax sp. 12322-1.</title>
        <authorList>
            <person name="Ming D."/>
            <person name="Wang M."/>
            <person name="Hu S."/>
            <person name="Zhou Y."/>
            <person name="Jiang T."/>
        </authorList>
    </citation>
    <scope>NUCLEOTIDE SEQUENCE [LARGE SCALE GENOMIC DNA]</scope>
    <source>
        <strain evidence="1 2">12322-1</strain>
    </source>
</reference>
<keyword evidence="2" id="KW-1185">Reference proteome</keyword>
<comment type="caution">
    <text evidence="1">The sequence shown here is derived from an EMBL/GenBank/DDBJ whole genome shotgun (WGS) entry which is preliminary data.</text>
</comment>
<dbReference type="AlphaFoldDB" id="A0A0W7Z010"/>